<sequence>MLKAQKSFNTPKHTFWDIGDFKMKKKHKKILLLSSLGLGFLASTAVAVACSEQPQPDHNDQKALEQIQKGVNELKDLDLFSSYPTQTDAINAIKALKADDHLKTNLLALFAKKSSTTLNNILGTHTKLTALTVTKGDADDKVNIKITIKYGELKKTADATLKNVKFTVGAPASADVMQIRSWYEANRNLQVIAAKSSQLASKALATFKETDLLHTLTAVPVGLTKSFTAVANSADDAKGTLEVKLVLSKGSDFYKEDGSKTTTQSEAGMKATVSGFVKDLSKSLQQELDKLAAKVISKLDATNLEKIADYVNKDHKTKTSTLSDFINALAALTNTSLSADLVNNLVLKPGTQASSTLSVTNNKLVTKLDLKLQTKQGVDLNFTKDIEVAEFAPLFFEDHDSNKVYEPLVVNKDVPANKSHKYAEIHVAGFETYDKFKTLIDTAIAVTDGDSNKLTSFANYYANFIKKRFSTGLDEKELFIIYPYDSSTLPTTVTPHGNTDNKFGAIGSNSTTRVIGGWQNFRKLTYSAEATGWPWKNAGDGTGQDSYLVLDQYKYYFMDVHSKFLETVNARKAWTNSPEVTDTQRNLFNSGLAAAIRFMIEAARTSDNMHEFKK</sequence>
<reference evidence="2" key="1">
    <citation type="submission" date="2017-08" db="EMBL/GenBank/DDBJ databases">
        <authorList>
            <person name="Alvarez-Ponce D."/>
            <person name="Weitzman C.L."/>
            <person name="Tillett R.L."/>
            <person name="Sandmeier F.C."/>
            <person name="Tracy C.R."/>
        </authorList>
    </citation>
    <scope>NUCLEOTIDE SEQUENCE [LARGE SCALE GENOMIC DNA]</scope>
    <source>
        <strain evidence="2">723</strain>
    </source>
</reference>
<dbReference type="Proteomes" id="UP000216943">
    <property type="component" value="Unassembled WGS sequence"/>
</dbReference>
<accession>A0A269TJW5</accession>
<evidence type="ECO:0000313" key="2">
    <source>
        <dbReference type="Proteomes" id="UP000216943"/>
    </source>
</evidence>
<gene>
    <name evidence="1" type="ORF">CJJ23_02335</name>
</gene>
<evidence type="ECO:0008006" key="3">
    <source>
        <dbReference type="Google" id="ProtNLM"/>
    </source>
</evidence>
<dbReference type="InterPro" id="IPR054816">
    <property type="entry name" value="Lipoprotein_mollicutes-type_CS"/>
</dbReference>
<evidence type="ECO:0000313" key="1">
    <source>
        <dbReference type="EMBL" id="PAK21356.1"/>
    </source>
</evidence>
<protein>
    <recommendedName>
        <fullName evidence="3">Lipoprotein associated domain-containing protein</fullName>
    </recommendedName>
</protein>
<organism evidence="1 2">
    <name type="scientific">Mycoplasmopsis agassizii</name>
    <dbReference type="NCBI Taxonomy" id="33922"/>
    <lineage>
        <taxon>Bacteria</taxon>
        <taxon>Bacillati</taxon>
        <taxon>Mycoplasmatota</taxon>
        <taxon>Mycoplasmoidales</taxon>
        <taxon>Metamycoplasmataceae</taxon>
        <taxon>Mycoplasmopsis</taxon>
    </lineage>
</organism>
<proteinExistence type="predicted"/>
<dbReference type="NCBIfam" id="NF045726">
    <property type="entry name" value="XXplasma_LP"/>
    <property type="match status" value="1"/>
</dbReference>
<dbReference type="AlphaFoldDB" id="A0A269TJW5"/>
<name>A0A269TJW5_9BACT</name>
<comment type="caution">
    <text evidence="1">The sequence shown here is derived from an EMBL/GenBank/DDBJ whole genome shotgun (WGS) entry which is preliminary data.</text>
</comment>
<dbReference type="EMBL" id="NQNY01000006">
    <property type="protein sequence ID" value="PAK21356.1"/>
    <property type="molecule type" value="Genomic_DNA"/>
</dbReference>